<dbReference type="Pfam" id="PF04536">
    <property type="entry name" value="TPM_phosphatase"/>
    <property type="match status" value="1"/>
</dbReference>
<dbReference type="EMBL" id="BMYS01000013">
    <property type="protein sequence ID" value="GGW88972.1"/>
    <property type="molecule type" value="Genomic_DNA"/>
</dbReference>
<reference evidence="3" key="2">
    <citation type="submission" date="2020-09" db="EMBL/GenBank/DDBJ databases">
        <authorList>
            <person name="Sun Q."/>
            <person name="Kim S."/>
        </authorList>
    </citation>
    <scope>NUCLEOTIDE SEQUENCE</scope>
    <source>
        <strain evidence="3">KCTC 23732</strain>
    </source>
</reference>
<evidence type="ECO:0000256" key="1">
    <source>
        <dbReference type="SAM" id="SignalP"/>
    </source>
</evidence>
<feature type="signal peptide" evidence="1">
    <location>
        <begin position="1"/>
        <end position="23"/>
    </location>
</feature>
<evidence type="ECO:0000313" key="3">
    <source>
        <dbReference type="EMBL" id="GGW88972.1"/>
    </source>
</evidence>
<feature type="domain" description="TPM" evidence="2">
    <location>
        <begin position="64"/>
        <end position="172"/>
    </location>
</feature>
<name>A0A918JM09_9BURK</name>
<dbReference type="Gene3D" id="3.10.310.50">
    <property type="match status" value="1"/>
</dbReference>
<keyword evidence="4" id="KW-1185">Reference proteome</keyword>
<sequence>MVALVVAVSAVAVLGAVASAAVAAEAVAEEEHPVAGKWLKWLDLDSVHGWWLRRKHFHAGFMKEITEQIRLSEETHHHGELVVAIEAAMPSHVKSSAERALEVFGRLRVWDTPHNTGVLLYIALDRHKIEIVADKGLKAAEHEWKAICAGLELRFSEDQYQEGLTEAVIGLEAILAQYCGQEAGENGPNFLPDAPVML</sequence>
<dbReference type="PANTHER" id="PTHR30373:SF8">
    <property type="entry name" value="BLL7265 PROTEIN"/>
    <property type="match status" value="1"/>
</dbReference>
<evidence type="ECO:0000313" key="4">
    <source>
        <dbReference type="Proteomes" id="UP000608345"/>
    </source>
</evidence>
<dbReference type="AlphaFoldDB" id="A0A918JM09"/>
<feature type="chain" id="PRO_5038123275" description="TPM domain-containing protein" evidence="1">
    <location>
        <begin position="24"/>
        <end position="198"/>
    </location>
</feature>
<gene>
    <name evidence="3" type="ORF">GCM10011450_18980</name>
</gene>
<proteinExistence type="predicted"/>
<dbReference type="InterPro" id="IPR007621">
    <property type="entry name" value="TPM_dom"/>
</dbReference>
<dbReference type="PANTHER" id="PTHR30373">
    <property type="entry name" value="UPF0603 PROTEIN YGCG"/>
    <property type="match status" value="1"/>
</dbReference>
<reference evidence="3" key="1">
    <citation type="journal article" date="2014" name="Int. J. Syst. Evol. Microbiol.">
        <title>Complete genome sequence of Corynebacterium casei LMG S-19264T (=DSM 44701T), isolated from a smear-ripened cheese.</title>
        <authorList>
            <consortium name="US DOE Joint Genome Institute (JGI-PGF)"/>
            <person name="Walter F."/>
            <person name="Albersmeier A."/>
            <person name="Kalinowski J."/>
            <person name="Ruckert C."/>
        </authorList>
    </citation>
    <scope>NUCLEOTIDE SEQUENCE</scope>
    <source>
        <strain evidence="3">KCTC 23732</strain>
    </source>
</reference>
<evidence type="ECO:0000259" key="2">
    <source>
        <dbReference type="Pfam" id="PF04536"/>
    </source>
</evidence>
<keyword evidence="1" id="KW-0732">Signal</keyword>
<comment type="caution">
    <text evidence="3">The sequence shown here is derived from an EMBL/GenBank/DDBJ whole genome shotgun (WGS) entry which is preliminary data.</text>
</comment>
<organism evidence="3 4">
    <name type="scientific">Advenella faeciporci</name>
    <dbReference type="NCBI Taxonomy" id="797535"/>
    <lineage>
        <taxon>Bacteria</taxon>
        <taxon>Pseudomonadati</taxon>
        <taxon>Pseudomonadota</taxon>
        <taxon>Betaproteobacteria</taxon>
        <taxon>Burkholderiales</taxon>
        <taxon>Alcaligenaceae</taxon>
    </lineage>
</organism>
<dbReference type="Proteomes" id="UP000608345">
    <property type="component" value="Unassembled WGS sequence"/>
</dbReference>
<protein>
    <recommendedName>
        <fullName evidence="2">TPM domain-containing protein</fullName>
    </recommendedName>
</protein>
<accession>A0A918JM09</accession>